<dbReference type="SUPFAM" id="SSF56672">
    <property type="entry name" value="DNA/RNA polymerases"/>
    <property type="match status" value="1"/>
</dbReference>
<dbReference type="InterPro" id="IPR043502">
    <property type="entry name" value="DNA/RNA_pol_sf"/>
</dbReference>
<comment type="caution">
    <text evidence="2">The sequence shown here is derived from an EMBL/GenBank/DDBJ whole genome shotgun (WGS) entry which is preliminary data.</text>
</comment>
<evidence type="ECO:0000313" key="2">
    <source>
        <dbReference type="EMBL" id="MCH79611.1"/>
    </source>
</evidence>
<dbReference type="CDD" id="cd00303">
    <property type="entry name" value="retropepsin_like"/>
    <property type="match status" value="1"/>
</dbReference>
<reference evidence="2 3" key="1">
    <citation type="journal article" date="2018" name="Front. Plant Sci.">
        <title>Red Clover (Trifolium pratense) and Zigzag Clover (T. medium) - A Picture of Genomic Similarities and Differences.</title>
        <authorList>
            <person name="Dluhosova J."/>
            <person name="Istvanek J."/>
            <person name="Nedelnik J."/>
            <person name="Repkova J."/>
        </authorList>
    </citation>
    <scope>NUCLEOTIDE SEQUENCE [LARGE SCALE GENOMIC DNA]</scope>
    <source>
        <strain evidence="3">cv. 10/8</strain>
        <tissue evidence="2">Leaf</tissue>
    </source>
</reference>
<feature type="region of interest" description="Disordered" evidence="1">
    <location>
        <begin position="83"/>
        <end position="131"/>
    </location>
</feature>
<keyword evidence="3" id="KW-1185">Reference proteome</keyword>
<evidence type="ECO:0000256" key="1">
    <source>
        <dbReference type="SAM" id="MobiDB-lite"/>
    </source>
</evidence>
<feature type="region of interest" description="Disordered" evidence="1">
    <location>
        <begin position="199"/>
        <end position="225"/>
    </location>
</feature>
<feature type="compositionally biased region" description="Basic and acidic residues" evidence="1">
    <location>
        <begin position="479"/>
        <end position="488"/>
    </location>
</feature>
<evidence type="ECO:0000313" key="3">
    <source>
        <dbReference type="Proteomes" id="UP000265520"/>
    </source>
</evidence>
<proteinExistence type="predicted"/>
<feature type="compositionally biased region" description="Polar residues" evidence="1">
    <location>
        <begin position="85"/>
        <end position="101"/>
    </location>
</feature>
<feature type="region of interest" description="Disordered" evidence="1">
    <location>
        <begin position="479"/>
        <end position="500"/>
    </location>
</feature>
<organism evidence="2 3">
    <name type="scientific">Trifolium medium</name>
    <dbReference type="NCBI Taxonomy" id="97028"/>
    <lineage>
        <taxon>Eukaryota</taxon>
        <taxon>Viridiplantae</taxon>
        <taxon>Streptophyta</taxon>
        <taxon>Embryophyta</taxon>
        <taxon>Tracheophyta</taxon>
        <taxon>Spermatophyta</taxon>
        <taxon>Magnoliopsida</taxon>
        <taxon>eudicotyledons</taxon>
        <taxon>Gunneridae</taxon>
        <taxon>Pentapetalae</taxon>
        <taxon>rosids</taxon>
        <taxon>fabids</taxon>
        <taxon>Fabales</taxon>
        <taxon>Fabaceae</taxon>
        <taxon>Papilionoideae</taxon>
        <taxon>50 kb inversion clade</taxon>
        <taxon>NPAAA clade</taxon>
        <taxon>Hologalegina</taxon>
        <taxon>IRL clade</taxon>
        <taxon>Trifolieae</taxon>
        <taxon>Trifolium</taxon>
    </lineage>
</organism>
<feature type="compositionally biased region" description="Basic and acidic residues" evidence="1">
    <location>
        <begin position="208"/>
        <end position="220"/>
    </location>
</feature>
<protein>
    <recommendedName>
        <fullName evidence="4">Retrotransposon gag domain-containing protein</fullName>
    </recommendedName>
</protein>
<dbReference type="EMBL" id="LXQA010000226">
    <property type="protein sequence ID" value="MCH79611.1"/>
    <property type="molecule type" value="Genomic_DNA"/>
</dbReference>
<accession>A0A392LXB8</accession>
<dbReference type="PANTHER" id="PTHR33240:SF15">
    <property type="entry name" value="GAG-PRO-LIKE PROTEIN"/>
    <property type="match status" value="1"/>
</dbReference>
<feature type="compositionally biased region" description="Polar residues" evidence="1">
    <location>
        <begin position="122"/>
        <end position="131"/>
    </location>
</feature>
<evidence type="ECO:0008006" key="4">
    <source>
        <dbReference type="Google" id="ProtNLM"/>
    </source>
</evidence>
<dbReference type="Gene3D" id="3.10.10.10">
    <property type="entry name" value="HIV Type 1 Reverse Transcriptase, subunit A, domain 1"/>
    <property type="match status" value="1"/>
</dbReference>
<sequence length="651" mass="72943">MLASLEAVVQKDSESLRDYIERFNSEAIQVNAEDNMKRYLIEKGLRRPSEFTKALAIVPANSLNHLLKRANAYIKYEEKEAVANTRGSSRAESSSQHNRGSSRGGDKRHDDRSREKGRGPQDQFTNYTPLNATREHIYATTSASTFKDWGIRISKQTPAKPNTDKTKYCMFHKTHGHMTEDCISLKDAIEVLIRDGPLKKWSRSNNAPHDKKNPPPKREDKDDDEATAMQVAMVVTRPEDFVLTDELSARLDAWKKFPQTTVISGGGFNTLTIGSVKRKFEELLAASSDVSTTLDNPRKGPSVPLAFYPEELPGGSPNSQIPLLVRASMANFDVHRILVDEGSSCDIMYTSLFRVLGLDRKHMSPYVGSDLQGFNGSTSRPWGYVDLIVTFGQGETAKSIKVKFLVIDCESLYQCIIDRKTLADLMVVPSTIHLKMKYYTKTGLVATIHGDIAAARRCFEAASKGHTTINKVSTKNKALEKRVDDTKPPPDTVSMVDLDSRFSKKENKEGKKLRKDKEEDKEASKKIFRPIPDGNFELIPLGEDPSKGVMIRADLSALVRKQLKTYLRENADLFAWSAAEMPDLDPDIACHQLAIDPDARAVKQRRRKQSPKKMEAAEKAVKDLLEANFISEAKYSTWLSNVVLVKKSNGK</sequence>
<dbReference type="Proteomes" id="UP000265520">
    <property type="component" value="Unassembled WGS sequence"/>
</dbReference>
<feature type="compositionally biased region" description="Basic and acidic residues" evidence="1">
    <location>
        <begin position="104"/>
        <end position="119"/>
    </location>
</feature>
<dbReference type="AlphaFoldDB" id="A0A392LXB8"/>
<name>A0A392LXB8_9FABA</name>
<dbReference type="PANTHER" id="PTHR33240">
    <property type="entry name" value="OS08G0508500 PROTEIN"/>
    <property type="match status" value="1"/>
</dbReference>
<gene>
    <name evidence="2" type="ORF">A2U01_0000364</name>
</gene>